<dbReference type="InterPro" id="IPR035965">
    <property type="entry name" value="PAS-like_dom_sf"/>
</dbReference>
<dbReference type="InterPro" id="IPR000014">
    <property type="entry name" value="PAS"/>
</dbReference>
<evidence type="ECO:0000259" key="4">
    <source>
        <dbReference type="PROSITE" id="PS51832"/>
    </source>
</evidence>
<evidence type="ECO:0000313" key="5">
    <source>
        <dbReference type="EMBL" id="WRP16587.1"/>
    </source>
</evidence>
<accession>A0ABZ1BUV8</accession>
<dbReference type="SUPFAM" id="SSF55785">
    <property type="entry name" value="PYP-like sensor domain (PAS domain)"/>
    <property type="match status" value="1"/>
</dbReference>
<dbReference type="Gene3D" id="1.10.3210.10">
    <property type="entry name" value="Hypothetical protein af1432"/>
    <property type="match status" value="1"/>
</dbReference>
<dbReference type="SMART" id="SM00091">
    <property type="entry name" value="PAS"/>
    <property type="match status" value="1"/>
</dbReference>
<dbReference type="EMBL" id="CP141615">
    <property type="protein sequence ID" value="WRP16587.1"/>
    <property type="molecule type" value="Genomic_DNA"/>
</dbReference>
<feature type="domain" description="PAC" evidence="3">
    <location>
        <begin position="98"/>
        <end position="151"/>
    </location>
</feature>
<dbReference type="PROSITE" id="PS50113">
    <property type="entry name" value="PAC"/>
    <property type="match status" value="1"/>
</dbReference>
<dbReference type="InterPro" id="IPR000700">
    <property type="entry name" value="PAS-assoc_C"/>
</dbReference>
<evidence type="ECO:0000259" key="3">
    <source>
        <dbReference type="PROSITE" id="PS50113"/>
    </source>
</evidence>
<dbReference type="SUPFAM" id="SSF109604">
    <property type="entry name" value="HD-domain/PDEase-like"/>
    <property type="match status" value="1"/>
</dbReference>
<dbReference type="CDD" id="cd00130">
    <property type="entry name" value="PAS"/>
    <property type="match status" value="1"/>
</dbReference>
<feature type="domain" description="HD-GYP" evidence="4">
    <location>
        <begin position="156"/>
        <end position="370"/>
    </location>
</feature>
<dbReference type="CDD" id="cd00077">
    <property type="entry name" value="HDc"/>
    <property type="match status" value="1"/>
</dbReference>
<keyword evidence="6" id="KW-1185">Reference proteome</keyword>
<dbReference type="Gene3D" id="3.30.450.20">
    <property type="entry name" value="PAS domain"/>
    <property type="match status" value="1"/>
</dbReference>
<evidence type="ECO:0000259" key="2">
    <source>
        <dbReference type="PROSITE" id="PS50112"/>
    </source>
</evidence>
<dbReference type="InterPro" id="IPR052020">
    <property type="entry name" value="Cyclic_di-GMP/3'3'-cGAMP_PDE"/>
</dbReference>
<dbReference type="InterPro" id="IPR003607">
    <property type="entry name" value="HD/PDEase_dom"/>
</dbReference>
<dbReference type="Proteomes" id="UP001332192">
    <property type="component" value="Chromosome"/>
</dbReference>
<dbReference type="Pfam" id="PF00989">
    <property type="entry name" value="PAS"/>
    <property type="match status" value="1"/>
</dbReference>
<dbReference type="PANTHER" id="PTHR45228:SF8">
    <property type="entry name" value="TWO-COMPONENT RESPONSE REGULATOR-RELATED"/>
    <property type="match status" value="1"/>
</dbReference>
<dbReference type="NCBIfam" id="TIGR00229">
    <property type="entry name" value="sensory_box"/>
    <property type="match status" value="1"/>
</dbReference>
<dbReference type="PROSITE" id="PS50112">
    <property type="entry name" value="PAS"/>
    <property type="match status" value="1"/>
</dbReference>
<protein>
    <submittedName>
        <fullName evidence="5">HD domain-containing phosphohydrolase</fullName>
    </submittedName>
</protein>
<sequence length="370" mass="41101">MNLTTSSAPEHGAPGSGSGDVRALAPPEELLHALFHRSPDGVVVTDAQARIVDVNPAYEAITGYGRQELLGQNPRLLKSGRTAPSVYREMWESLSARGTWQGTFINRRKDGQEFYAFFSTIRLGEAGRPRGYVGFMRDITPMVRDRQELSRRVEELRVTQRVTVRTLASLAEHRDPGIAGHLDRVQAYSLLLAETLRGMPGWQAVVDDAFLDALASASLLHDIGKVGVPEGILFKPAALNAAERAVVELHPLIGADILRHADDRLKEELGLRRSFLTTALEVVLHHHERWDGTGYPERLRGEAIPAAARIVSLADFYDALTSRRVYREAFEPGRVTQMVRERAGTQFDPAVVEAFERRHGEFERIASAAR</sequence>
<name>A0ABZ1BUV8_9FIRM</name>
<reference evidence="5 6" key="1">
    <citation type="journal article" date="2024" name="Front. Microbiol.">
        <title>Novel thermophilic genera Geochorda gen. nov. and Carboxydochorda gen. nov. from the deep terrestrial subsurface reveal the ecophysiological diversity in the class Limnochordia.</title>
        <authorList>
            <person name="Karnachuk O.V."/>
            <person name="Lukina A.P."/>
            <person name="Avakyan M.R."/>
            <person name="Kadnikov V.V."/>
            <person name="Begmatov S."/>
            <person name="Beletsky A.V."/>
            <person name="Vlasova K.G."/>
            <person name="Novikov A.A."/>
            <person name="Shcherbakova V.A."/>
            <person name="Mardanov A.V."/>
            <person name="Ravin N.V."/>
        </authorList>
    </citation>
    <scope>NUCLEOTIDE SEQUENCE [LARGE SCALE GENOMIC DNA]</scope>
    <source>
        <strain evidence="5 6">L945</strain>
    </source>
</reference>
<organism evidence="5 6">
    <name type="scientific">Carboxydichorda subterranea</name>
    <dbReference type="NCBI Taxonomy" id="3109565"/>
    <lineage>
        <taxon>Bacteria</taxon>
        <taxon>Bacillati</taxon>
        <taxon>Bacillota</taxon>
        <taxon>Limnochordia</taxon>
        <taxon>Limnochordales</taxon>
        <taxon>Geochordaceae</taxon>
        <taxon>Carboxydichorda</taxon>
    </lineage>
</organism>
<dbReference type="SMART" id="SM00471">
    <property type="entry name" value="HDc"/>
    <property type="match status" value="1"/>
</dbReference>
<gene>
    <name evidence="5" type="ORF">U7230_10850</name>
</gene>
<dbReference type="RefSeq" id="WP_324715860.1">
    <property type="nucleotide sequence ID" value="NZ_CP141615.1"/>
</dbReference>
<proteinExistence type="predicted"/>
<dbReference type="PANTHER" id="PTHR45228">
    <property type="entry name" value="CYCLIC DI-GMP PHOSPHODIESTERASE TM_0186-RELATED"/>
    <property type="match status" value="1"/>
</dbReference>
<feature type="region of interest" description="Disordered" evidence="1">
    <location>
        <begin position="1"/>
        <end position="23"/>
    </location>
</feature>
<dbReference type="Pfam" id="PF13487">
    <property type="entry name" value="HD_5"/>
    <property type="match status" value="1"/>
</dbReference>
<dbReference type="PROSITE" id="PS51832">
    <property type="entry name" value="HD_GYP"/>
    <property type="match status" value="1"/>
</dbReference>
<evidence type="ECO:0000313" key="6">
    <source>
        <dbReference type="Proteomes" id="UP001332192"/>
    </source>
</evidence>
<evidence type="ECO:0000256" key="1">
    <source>
        <dbReference type="SAM" id="MobiDB-lite"/>
    </source>
</evidence>
<feature type="domain" description="PAS" evidence="2">
    <location>
        <begin position="27"/>
        <end position="73"/>
    </location>
</feature>
<dbReference type="InterPro" id="IPR013767">
    <property type="entry name" value="PAS_fold"/>
</dbReference>
<dbReference type="InterPro" id="IPR037522">
    <property type="entry name" value="HD_GYP_dom"/>
</dbReference>